<evidence type="ECO:0000313" key="2">
    <source>
        <dbReference type="Proteomes" id="UP000198211"/>
    </source>
</evidence>
<keyword evidence="2" id="KW-1185">Reference proteome</keyword>
<dbReference type="InterPro" id="IPR052055">
    <property type="entry name" value="Hepadnavirus_pol/RT"/>
</dbReference>
<organism evidence="1 2">
    <name type="scientific">Phytophthora megakarya</name>
    <dbReference type="NCBI Taxonomy" id="4795"/>
    <lineage>
        <taxon>Eukaryota</taxon>
        <taxon>Sar</taxon>
        <taxon>Stramenopiles</taxon>
        <taxon>Oomycota</taxon>
        <taxon>Peronosporomycetes</taxon>
        <taxon>Peronosporales</taxon>
        <taxon>Peronosporaceae</taxon>
        <taxon>Phytophthora</taxon>
    </lineage>
</organism>
<name>A0A225WQS9_9STRA</name>
<dbReference type="EMBL" id="NBNE01000381">
    <property type="protein sequence ID" value="OWZ19942.1"/>
    <property type="molecule type" value="Genomic_DNA"/>
</dbReference>
<reference evidence="2" key="1">
    <citation type="submission" date="2017-03" db="EMBL/GenBank/DDBJ databases">
        <title>Phytopthora megakarya and P. palmivora, two closely related causual agents of cacao black pod achieved similar genome size and gene model numbers by different mechanisms.</title>
        <authorList>
            <person name="Ali S."/>
            <person name="Shao J."/>
            <person name="Larry D.J."/>
            <person name="Kronmiller B."/>
            <person name="Shen D."/>
            <person name="Strem M.D."/>
            <person name="Melnick R.L."/>
            <person name="Guiltinan M.J."/>
            <person name="Tyler B.M."/>
            <person name="Meinhardt L.W."/>
            <person name="Bailey B.A."/>
        </authorList>
    </citation>
    <scope>NUCLEOTIDE SEQUENCE [LARGE SCALE GENOMIC DNA]</scope>
    <source>
        <strain evidence="2">zdho120</strain>
    </source>
</reference>
<evidence type="ECO:0000313" key="1">
    <source>
        <dbReference type="EMBL" id="OWZ19942.1"/>
    </source>
</evidence>
<comment type="caution">
    <text evidence="1">The sequence shown here is derived from an EMBL/GenBank/DDBJ whole genome shotgun (WGS) entry which is preliminary data.</text>
</comment>
<dbReference type="OrthoDB" id="126027at2759"/>
<proteinExistence type="predicted"/>
<sequence length="256" mass="27799">MGQSTAAHTSPMFPRPHSSIAPASLAILSTAATHTNAEVKVMAGDVTAAYRHACIHSDCVHLFAGYISEDNAIYGVLGGAVAYLHGKSTDSLGASGFYNNHWSDDHINVASDVGHRCGDINRSIRFAMTTVMGTDAVNQDKFTGWSTRQRVLGLLFNTVACSVAIPESKISKAKGLVARALSSPSLFRTDFLSLVGSLRHVATCIRPAQAFLQRLRDGERVLHRHTRVQTLPAMRDDLAWWWIILHDPALNGLPLE</sequence>
<dbReference type="AlphaFoldDB" id="A0A225WQS9"/>
<dbReference type="Proteomes" id="UP000198211">
    <property type="component" value="Unassembled WGS sequence"/>
</dbReference>
<dbReference type="PANTHER" id="PTHR33050:SF7">
    <property type="entry name" value="RIBONUCLEASE H"/>
    <property type="match status" value="1"/>
</dbReference>
<accession>A0A225WQS9</accession>
<gene>
    <name evidence="1" type="ORF">PHMEG_0005717</name>
</gene>
<protein>
    <submittedName>
        <fullName evidence="1">Uncharacterized protein</fullName>
    </submittedName>
</protein>
<dbReference type="PANTHER" id="PTHR33050">
    <property type="entry name" value="REVERSE TRANSCRIPTASE DOMAIN-CONTAINING PROTEIN"/>
    <property type="match status" value="1"/>
</dbReference>